<protein>
    <recommendedName>
        <fullName evidence="3">Bacteriocin-protection protein, YdeI/OmpD-associated family</fullName>
    </recommendedName>
</protein>
<evidence type="ECO:0000313" key="1">
    <source>
        <dbReference type="EMBL" id="OGY82469.1"/>
    </source>
</evidence>
<proteinExistence type="predicted"/>
<accession>A0A1G2B1A8</accession>
<dbReference type="STRING" id="1798543.A2898_05550"/>
<gene>
    <name evidence="1" type="ORF">A2898_05550</name>
</gene>
<sequence length="139" mass="16521">MQVGTIRYFKNSQLFRKWLAKNHAKKDSVWLLFYKKHAGKPTMTYQDALDEALCYGWIDGILKSLGREKYIIRFTPRRPNGIWSKHNLGHVRRLLRQRKMRAAGKAVLPKPLLRKLMSDAEIKTSKWRILTKQYGVRMY</sequence>
<dbReference type="Proteomes" id="UP000179164">
    <property type="component" value="Unassembled WGS sequence"/>
</dbReference>
<organism evidence="1 2">
    <name type="scientific">Candidatus Kerfeldbacteria bacterium RIFCSPLOWO2_01_FULL_48_11</name>
    <dbReference type="NCBI Taxonomy" id="1798543"/>
    <lineage>
        <taxon>Bacteria</taxon>
        <taxon>Candidatus Kerfeldiibacteriota</taxon>
    </lineage>
</organism>
<comment type="caution">
    <text evidence="1">The sequence shown here is derived from an EMBL/GenBank/DDBJ whole genome shotgun (WGS) entry which is preliminary data.</text>
</comment>
<dbReference type="EMBL" id="MHKE01000020">
    <property type="protein sequence ID" value="OGY82469.1"/>
    <property type="molecule type" value="Genomic_DNA"/>
</dbReference>
<evidence type="ECO:0000313" key="2">
    <source>
        <dbReference type="Proteomes" id="UP000179164"/>
    </source>
</evidence>
<reference evidence="1 2" key="1">
    <citation type="journal article" date="2016" name="Nat. Commun.">
        <title>Thousands of microbial genomes shed light on interconnected biogeochemical processes in an aquifer system.</title>
        <authorList>
            <person name="Anantharaman K."/>
            <person name="Brown C.T."/>
            <person name="Hug L.A."/>
            <person name="Sharon I."/>
            <person name="Castelle C.J."/>
            <person name="Probst A.J."/>
            <person name="Thomas B.C."/>
            <person name="Singh A."/>
            <person name="Wilkins M.J."/>
            <person name="Karaoz U."/>
            <person name="Brodie E.L."/>
            <person name="Williams K.H."/>
            <person name="Hubbard S.S."/>
            <person name="Banfield J.F."/>
        </authorList>
    </citation>
    <scope>NUCLEOTIDE SEQUENCE [LARGE SCALE GENOMIC DNA]</scope>
</reference>
<evidence type="ECO:0008006" key="3">
    <source>
        <dbReference type="Google" id="ProtNLM"/>
    </source>
</evidence>
<name>A0A1G2B1A8_9BACT</name>
<dbReference type="AlphaFoldDB" id="A0A1G2B1A8"/>